<dbReference type="EMBL" id="UHIV01000007">
    <property type="protein sequence ID" value="SUP61455.1"/>
    <property type="molecule type" value="Genomic_DNA"/>
</dbReference>
<sequence>MYYDRPKSDRITTAEVKRLLGKQITASKFENVKKDPDVMDEFGLTKIFDYKIDGKYILTIGFEYKQGAFLSKELKRRLYDLET</sequence>
<accession>A0A380P8M7</accession>
<evidence type="ECO:0000313" key="1">
    <source>
        <dbReference type="EMBL" id="SUP61455.1"/>
    </source>
</evidence>
<organism evidence="1 2">
    <name type="scientific">Weissella viridescens</name>
    <name type="common">Lactobacillus viridescens</name>
    <dbReference type="NCBI Taxonomy" id="1629"/>
    <lineage>
        <taxon>Bacteria</taxon>
        <taxon>Bacillati</taxon>
        <taxon>Bacillota</taxon>
        <taxon>Bacilli</taxon>
        <taxon>Lactobacillales</taxon>
        <taxon>Lactobacillaceae</taxon>
        <taxon>Weissella</taxon>
    </lineage>
</organism>
<dbReference type="AlphaFoldDB" id="A0A380P8M7"/>
<gene>
    <name evidence="1" type="ORF">NCTC13645_02611</name>
</gene>
<name>A0A380P8M7_WEIVI</name>
<dbReference type="Proteomes" id="UP000254621">
    <property type="component" value="Unassembled WGS sequence"/>
</dbReference>
<evidence type="ECO:0000313" key="2">
    <source>
        <dbReference type="Proteomes" id="UP000254621"/>
    </source>
</evidence>
<proteinExistence type="predicted"/>
<reference evidence="1 2" key="1">
    <citation type="submission" date="2018-06" db="EMBL/GenBank/DDBJ databases">
        <authorList>
            <consortium name="Pathogen Informatics"/>
            <person name="Doyle S."/>
        </authorList>
    </citation>
    <scope>NUCLEOTIDE SEQUENCE [LARGE SCALE GENOMIC DNA]</scope>
    <source>
        <strain evidence="1 2">NCTC13645</strain>
    </source>
</reference>
<protein>
    <submittedName>
        <fullName evidence="1">Uncharacterized protein</fullName>
    </submittedName>
</protein>
<dbReference type="STRING" id="1629.IV50_GL001212"/>